<proteinExistence type="predicted"/>
<keyword evidence="3" id="KW-1185">Reference proteome</keyword>
<sequence length="362" mass="37516">MASSGENYGYSGKNNTTGVSGWSSNGNSIGNINNTAVGNGNNVSAQPEQKQQLSPIPSPRSEVQPYNGVNNTGNISSSTGIENCNKISAQSTQEQQSAPVPSPRSGVQPSSERNYGYSASGRNKISVSGRSKENSAGSTKNNTTEVSGWSNGSSVASISKIGAENDNRISAQSAQEQQSAPVPFPASGVQPSGVGNYGYSPSGNNKMSVSGRSNENSAENIGNFVNPGVGNRNKISAQSSREQHSAPVPSLWIGVQASRGGNYRYSASDNNDRNSNTGVGDCNKTLAQSPQEQQSVPVPSPWSGVEPSGGGNYGYRANHDNNMSVSGWSNGNSVGNIRNTGVGTNNSESTPRRSCCSCLICS</sequence>
<feature type="compositionally biased region" description="Polar residues" evidence="1">
    <location>
        <begin position="120"/>
        <end position="153"/>
    </location>
</feature>
<feature type="region of interest" description="Disordered" evidence="1">
    <location>
        <begin position="263"/>
        <end position="311"/>
    </location>
</feature>
<dbReference type="Proteomes" id="UP001140949">
    <property type="component" value="Unassembled WGS sequence"/>
</dbReference>
<dbReference type="AlphaFoldDB" id="A0AAX6HDP9"/>
<reference evidence="2" key="2">
    <citation type="submission" date="2023-04" db="EMBL/GenBank/DDBJ databases">
        <authorList>
            <person name="Bruccoleri R.E."/>
            <person name="Oakeley E.J."/>
            <person name="Faust A.-M."/>
            <person name="Dessus-Babus S."/>
            <person name="Altorfer M."/>
            <person name="Burckhardt D."/>
            <person name="Oertli M."/>
            <person name="Naumann U."/>
            <person name="Petersen F."/>
            <person name="Wong J."/>
        </authorList>
    </citation>
    <scope>NUCLEOTIDE SEQUENCE</scope>
    <source>
        <strain evidence="2">GSM-AAB239-AS_SAM_17_03QT</strain>
        <tissue evidence="2">Leaf</tissue>
    </source>
</reference>
<feature type="region of interest" description="Disordered" evidence="1">
    <location>
        <begin position="1"/>
        <end position="153"/>
    </location>
</feature>
<feature type="compositionally biased region" description="Polar residues" evidence="1">
    <location>
        <begin position="44"/>
        <end position="55"/>
    </location>
</feature>
<protein>
    <submittedName>
        <fullName evidence="2">Fibroin heavy chain</fullName>
    </submittedName>
</protein>
<name>A0AAX6HDP9_IRIPA</name>
<accession>A0AAX6HDP9</accession>
<evidence type="ECO:0000313" key="3">
    <source>
        <dbReference type="Proteomes" id="UP001140949"/>
    </source>
</evidence>
<gene>
    <name evidence="2" type="ORF">M6B38_319620</name>
</gene>
<feature type="compositionally biased region" description="Polar residues" evidence="1">
    <location>
        <begin position="265"/>
        <end position="278"/>
    </location>
</feature>
<feature type="compositionally biased region" description="Low complexity" evidence="1">
    <location>
        <begin position="170"/>
        <end position="180"/>
    </location>
</feature>
<reference evidence="2" key="1">
    <citation type="journal article" date="2023" name="GigaByte">
        <title>Genome assembly of the bearded iris, Iris pallida Lam.</title>
        <authorList>
            <person name="Bruccoleri R.E."/>
            <person name="Oakeley E.J."/>
            <person name="Faust A.M.E."/>
            <person name="Altorfer M."/>
            <person name="Dessus-Babus S."/>
            <person name="Burckhardt D."/>
            <person name="Oertli M."/>
            <person name="Naumann U."/>
            <person name="Petersen F."/>
            <person name="Wong J."/>
        </authorList>
    </citation>
    <scope>NUCLEOTIDE SEQUENCE</scope>
    <source>
        <strain evidence="2">GSM-AAB239-AS_SAM_17_03QT</strain>
    </source>
</reference>
<feature type="compositionally biased region" description="Low complexity" evidence="1">
    <location>
        <begin position="288"/>
        <end position="306"/>
    </location>
</feature>
<dbReference type="EMBL" id="JANAVB010010598">
    <property type="protein sequence ID" value="KAJ6838788.1"/>
    <property type="molecule type" value="Genomic_DNA"/>
</dbReference>
<feature type="region of interest" description="Disordered" evidence="1">
    <location>
        <begin position="170"/>
        <end position="250"/>
    </location>
</feature>
<comment type="caution">
    <text evidence="2">The sequence shown here is derived from an EMBL/GenBank/DDBJ whole genome shotgun (WGS) entry which is preliminary data.</text>
</comment>
<organism evidence="2 3">
    <name type="scientific">Iris pallida</name>
    <name type="common">Sweet iris</name>
    <dbReference type="NCBI Taxonomy" id="29817"/>
    <lineage>
        <taxon>Eukaryota</taxon>
        <taxon>Viridiplantae</taxon>
        <taxon>Streptophyta</taxon>
        <taxon>Embryophyta</taxon>
        <taxon>Tracheophyta</taxon>
        <taxon>Spermatophyta</taxon>
        <taxon>Magnoliopsida</taxon>
        <taxon>Liliopsida</taxon>
        <taxon>Asparagales</taxon>
        <taxon>Iridaceae</taxon>
        <taxon>Iridoideae</taxon>
        <taxon>Irideae</taxon>
        <taxon>Iris</taxon>
    </lineage>
</organism>
<feature type="compositionally biased region" description="Polar residues" evidence="1">
    <location>
        <begin position="67"/>
        <end position="113"/>
    </location>
</feature>
<evidence type="ECO:0000313" key="2">
    <source>
        <dbReference type="EMBL" id="KAJ6838788.1"/>
    </source>
</evidence>
<feature type="compositionally biased region" description="Low complexity" evidence="1">
    <location>
        <begin position="14"/>
        <end position="43"/>
    </location>
</feature>
<evidence type="ECO:0000256" key="1">
    <source>
        <dbReference type="SAM" id="MobiDB-lite"/>
    </source>
</evidence>
<feature type="compositionally biased region" description="Polar residues" evidence="1">
    <location>
        <begin position="199"/>
        <end position="220"/>
    </location>
</feature>